<protein>
    <submittedName>
        <fullName evidence="3">Ribose 5-phosphate isomerase B</fullName>
    </submittedName>
    <submittedName>
        <fullName evidence="4">Sugar-phosphate isomerase, RpiB/LacA/LacB family</fullName>
    </submittedName>
</protein>
<dbReference type="HOGENOM" id="CLU_091396_4_1_0"/>
<dbReference type="SUPFAM" id="SSF89623">
    <property type="entry name" value="Ribose/Galactose isomerase RpiB/AlsB"/>
    <property type="match status" value="1"/>
</dbReference>
<evidence type="ECO:0000313" key="5">
    <source>
        <dbReference type="Proteomes" id="UP000004671"/>
    </source>
</evidence>
<dbReference type="InParanoid" id="H1XVP8"/>
<dbReference type="GO" id="GO:0005975">
    <property type="term" value="P:carbohydrate metabolic process"/>
    <property type="evidence" value="ECO:0007669"/>
    <property type="project" value="InterPro"/>
</dbReference>
<evidence type="ECO:0000256" key="2">
    <source>
        <dbReference type="ARBA" id="ARBA00023235"/>
    </source>
</evidence>
<evidence type="ECO:0000256" key="1">
    <source>
        <dbReference type="ARBA" id="ARBA00008754"/>
    </source>
</evidence>
<dbReference type="PaxDb" id="880073-Calab_3344"/>
<dbReference type="PANTHER" id="PTHR30345:SF0">
    <property type="entry name" value="DNA DAMAGE-REPAIR_TOLERATION PROTEIN DRT102"/>
    <property type="match status" value="1"/>
</dbReference>
<dbReference type="STRING" id="880073.Cabys_2247"/>
<organism evidence="4 5">
    <name type="scientific">Caldithrix abyssi DSM 13497</name>
    <dbReference type="NCBI Taxonomy" id="880073"/>
    <lineage>
        <taxon>Bacteria</taxon>
        <taxon>Pseudomonadati</taxon>
        <taxon>Calditrichota</taxon>
        <taxon>Calditrichia</taxon>
        <taxon>Calditrichales</taxon>
        <taxon>Calditrichaceae</taxon>
        <taxon>Caldithrix</taxon>
    </lineage>
</organism>
<dbReference type="GO" id="GO:0016861">
    <property type="term" value="F:intramolecular oxidoreductase activity, interconverting aldoses and ketoses"/>
    <property type="evidence" value="ECO:0007669"/>
    <property type="project" value="UniProtKB-ARBA"/>
</dbReference>
<gene>
    <name evidence="3" type="ORF">Cabys_2247</name>
    <name evidence="4" type="ORF">Calab_3344</name>
</gene>
<name>H1XVP8_CALAY</name>
<evidence type="ECO:0000313" key="3">
    <source>
        <dbReference type="EMBL" id="APF18996.1"/>
    </source>
</evidence>
<dbReference type="OrthoDB" id="1778624at2"/>
<dbReference type="NCBIfam" id="TIGR00689">
    <property type="entry name" value="rpiB_lacA_lacB"/>
    <property type="match status" value="1"/>
</dbReference>
<dbReference type="Pfam" id="PF02502">
    <property type="entry name" value="LacAB_rpiB"/>
    <property type="match status" value="1"/>
</dbReference>
<dbReference type="PANTHER" id="PTHR30345">
    <property type="entry name" value="RIBOSE-5-PHOSPHATE ISOMERASE B"/>
    <property type="match status" value="1"/>
</dbReference>
<dbReference type="AlphaFoldDB" id="H1XVP8"/>
<dbReference type="EMBL" id="CM001402">
    <property type="protein sequence ID" value="EHO42948.1"/>
    <property type="molecule type" value="Genomic_DNA"/>
</dbReference>
<evidence type="ECO:0000313" key="6">
    <source>
        <dbReference type="Proteomes" id="UP000183868"/>
    </source>
</evidence>
<keyword evidence="5" id="KW-1185">Reference proteome</keyword>
<sequence>MKKIITERQVAEAAKRSNKLYIDRQTIITPLARDRARELGVQFLASPEKVDRTAAQRLIEETLPEKIVIGADHGGYYLKEALKDFLKEKKYQVYDVGTQSPEACDYPDYALKVAEAVASGKADRGIMIDSVGIGSAMAANRVPGVLAAKCNNVVEAKSAREHNYANVLTLGAKIIGENMAREIVAAFLTTSGGAERHKKRVQKILNYKP</sequence>
<reference evidence="3 6" key="2">
    <citation type="submission" date="2016-11" db="EMBL/GenBank/DDBJ databases">
        <title>Genomic analysis of Caldithrix abyssi and proposal of a novel bacterial phylum Caldithrichaeota.</title>
        <authorList>
            <person name="Kublanov I."/>
            <person name="Sigalova O."/>
            <person name="Gavrilov S."/>
            <person name="Lebedinsky A."/>
            <person name="Ivanova N."/>
            <person name="Daum C."/>
            <person name="Reddy T."/>
            <person name="Klenk H.P."/>
            <person name="Goker M."/>
            <person name="Reva O."/>
            <person name="Miroshnichenko M."/>
            <person name="Kyprides N."/>
            <person name="Woyke T."/>
            <person name="Gelfand M."/>
        </authorList>
    </citation>
    <scope>NUCLEOTIDE SEQUENCE [LARGE SCALE GENOMIC DNA]</scope>
    <source>
        <strain evidence="3 6">LF13</strain>
    </source>
</reference>
<dbReference type="Proteomes" id="UP000183868">
    <property type="component" value="Chromosome"/>
</dbReference>
<dbReference type="InterPro" id="IPR003500">
    <property type="entry name" value="RpiB_LacA_LacB"/>
</dbReference>
<evidence type="ECO:0000313" key="4">
    <source>
        <dbReference type="EMBL" id="EHO42948.1"/>
    </source>
</evidence>
<dbReference type="NCBIfam" id="NF004051">
    <property type="entry name" value="PRK05571.1"/>
    <property type="match status" value="1"/>
</dbReference>
<keyword evidence="2 4" id="KW-0413">Isomerase</keyword>
<dbReference type="InterPro" id="IPR036569">
    <property type="entry name" value="RpiB_LacA_LacB_sf"/>
</dbReference>
<reference evidence="4 5" key="1">
    <citation type="submission" date="2011-09" db="EMBL/GenBank/DDBJ databases">
        <title>The permanent draft genome of Caldithrix abyssi DSM 13497.</title>
        <authorList>
            <consortium name="US DOE Joint Genome Institute (JGI-PGF)"/>
            <person name="Lucas S."/>
            <person name="Han J."/>
            <person name="Lapidus A."/>
            <person name="Bruce D."/>
            <person name="Goodwin L."/>
            <person name="Pitluck S."/>
            <person name="Peters L."/>
            <person name="Kyrpides N."/>
            <person name="Mavromatis K."/>
            <person name="Ivanova N."/>
            <person name="Mikhailova N."/>
            <person name="Chertkov O."/>
            <person name="Detter J.C."/>
            <person name="Tapia R."/>
            <person name="Han C."/>
            <person name="Land M."/>
            <person name="Hauser L."/>
            <person name="Markowitz V."/>
            <person name="Cheng J.-F."/>
            <person name="Hugenholtz P."/>
            <person name="Woyke T."/>
            <person name="Wu D."/>
            <person name="Spring S."/>
            <person name="Brambilla E."/>
            <person name="Klenk H.-P."/>
            <person name="Eisen J.A."/>
        </authorList>
    </citation>
    <scope>NUCLEOTIDE SEQUENCE [LARGE SCALE GENOMIC DNA]</scope>
    <source>
        <strain evidence="4 5">DSM 13497</strain>
    </source>
</reference>
<dbReference type="Proteomes" id="UP000004671">
    <property type="component" value="Chromosome"/>
</dbReference>
<dbReference type="NCBIfam" id="TIGR01120">
    <property type="entry name" value="rpiB"/>
    <property type="match status" value="1"/>
</dbReference>
<dbReference type="KEGG" id="caby:Cabys_2247"/>
<dbReference type="eggNOG" id="COG0698">
    <property type="taxonomic scope" value="Bacteria"/>
</dbReference>
<proteinExistence type="inferred from homology"/>
<dbReference type="InterPro" id="IPR004785">
    <property type="entry name" value="RpiB"/>
</dbReference>
<comment type="similarity">
    <text evidence="1">Belongs to the LacAB/RpiB family.</text>
</comment>
<accession>H1XVP8</accession>
<dbReference type="RefSeq" id="WP_006930376.1">
    <property type="nucleotide sequence ID" value="NZ_CM001402.1"/>
</dbReference>
<dbReference type="Gene3D" id="3.40.1400.10">
    <property type="entry name" value="Sugar-phosphate isomerase, RpiB/LacA/LacB"/>
    <property type="match status" value="1"/>
</dbReference>
<dbReference type="EMBL" id="CP018099">
    <property type="protein sequence ID" value="APF18996.1"/>
    <property type="molecule type" value="Genomic_DNA"/>
</dbReference>